<comment type="caution">
    <text evidence="2">The sequence shown here is derived from an EMBL/GenBank/DDBJ whole genome shotgun (WGS) entry which is preliminary data.</text>
</comment>
<evidence type="ECO:0000256" key="1">
    <source>
        <dbReference type="SAM" id="MobiDB-lite"/>
    </source>
</evidence>
<proteinExistence type="predicted"/>
<sequence length="282" mass="31223">MSDTDSEDDFGNFSDASFEPVEETVAAPTGENTPSVQEALAAQADVVFGPEDDTNPAGTVHTGDLADLLREERPNVVYHALVDSDKRDIPPFLWQHSNLRATVLKVLRLDPASREQSPGQPTPLPENNSTTTQRDDQLFQKAWALASDTDIAVAPGSQILRDHFGIQYLPPLVQPSLAEATQRESLARIPELLQRSASLEDEQDSALHDELCNVIDLVVAELRGLAETQARLETDKKTFERVITNLSGHTQRLQRDEIAQFNKKKSRHGRWHRFSWAGGSAA</sequence>
<feature type="region of interest" description="Disordered" evidence="1">
    <location>
        <begin position="112"/>
        <end position="134"/>
    </location>
</feature>
<feature type="compositionally biased region" description="Acidic residues" evidence="1">
    <location>
        <begin position="1"/>
        <end position="10"/>
    </location>
</feature>
<accession>A0AAV5RYH7</accession>
<dbReference type="Proteomes" id="UP001377567">
    <property type="component" value="Unassembled WGS sequence"/>
</dbReference>
<gene>
    <name evidence="2" type="ORF">DAKH74_031090</name>
</gene>
<feature type="compositionally biased region" description="Polar residues" evidence="1">
    <location>
        <begin position="114"/>
        <end position="132"/>
    </location>
</feature>
<evidence type="ECO:0000313" key="3">
    <source>
        <dbReference type="Proteomes" id="UP001377567"/>
    </source>
</evidence>
<organism evidence="2 3">
    <name type="scientific">Maudiozyma humilis</name>
    <name type="common">Sour dough yeast</name>
    <name type="synonym">Kazachstania humilis</name>
    <dbReference type="NCBI Taxonomy" id="51915"/>
    <lineage>
        <taxon>Eukaryota</taxon>
        <taxon>Fungi</taxon>
        <taxon>Dikarya</taxon>
        <taxon>Ascomycota</taxon>
        <taxon>Saccharomycotina</taxon>
        <taxon>Saccharomycetes</taxon>
        <taxon>Saccharomycetales</taxon>
        <taxon>Saccharomycetaceae</taxon>
        <taxon>Maudiozyma</taxon>
    </lineage>
</organism>
<name>A0AAV5RYH7_MAUHU</name>
<feature type="region of interest" description="Disordered" evidence="1">
    <location>
        <begin position="1"/>
        <end position="61"/>
    </location>
</feature>
<keyword evidence="3" id="KW-1185">Reference proteome</keyword>
<protein>
    <submittedName>
        <fullName evidence="2">Laa2 protein</fullName>
    </submittedName>
</protein>
<reference evidence="2 3" key="1">
    <citation type="journal article" date="2023" name="Elife">
        <title>Identification of key yeast species and microbe-microbe interactions impacting larval growth of Drosophila in the wild.</title>
        <authorList>
            <person name="Mure A."/>
            <person name="Sugiura Y."/>
            <person name="Maeda R."/>
            <person name="Honda K."/>
            <person name="Sakurai N."/>
            <person name="Takahashi Y."/>
            <person name="Watada M."/>
            <person name="Katoh T."/>
            <person name="Gotoh A."/>
            <person name="Gotoh Y."/>
            <person name="Taniguchi I."/>
            <person name="Nakamura K."/>
            <person name="Hayashi T."/>
            <person name="Katayama T."/>
            <person name="Uemura T."/>
            <person name="Hattori Y."/>
        </authorList>
    </citation>
    <scope>NUCLEOTIDE SEQUENCE [LARGE SCALE GENOMIC DNA]</scope>
    <source>
        <strain evidence="2 3">KH-74</strain>
    </source>
</reference>
<dbReference type="EMBL" id="BTGD01000008">
    <property type="protein sequence ID" value="GMM56493.1"/>
    <property type="molecule type" value="Genomic_DNA"/>
</dbReference>
<evidence type="ECO:0000313" key="2">
    <source>
        <dbReference type="EMBL" id="GMM56493.1"/>
    </source>
</evidence>
<dbReference type="AlphaFoldDB" id="A0AAV5RYH7"/>